<dbReference type="AlphaFoldDB" id="A0A8S1VI49"/>
<dbReference type="SMART" id="SM00848">
    <property type="entry name" value="Inhibitor_I29"/>
    <property type="match status" value="1"/>
</dbReference>
<keyword evidence="8" id="KW-1015">Disulfide bond</keyword>
<accession>A0A8S1VI49</accession>
<evidence type="ECO:0000256" key="6">
    <source>
        <dbReference type="ARBA" id="ARBA00022807"/>
    </source>
</evidence>
<keyword evidence="16" id="KW-1185">Reference proteome</keyword>
<dbReference type="EC" id="3.4.22.15" evidence="10"/>
<dbReference type="GO" id="GO:0006508">
    <property type="term" value="P:proteolysis"/>
    <property type="evidence" value="ECO:0007669"/>
    <property type="project" value="UniProtKB-KW"/>
</dbReference>
<dbReference type="InterPro" id="IPR013128">
    <property type="entry name" value="Peptidase_C1A"/>
</dbReference>
<keyword evidence="2" id="KW-0964">Secreted</keyword>
<sequence>MKQYLAIALVTLLMTVGYYNVSEENKSEFELWTTQNNKLYTESEKMYRMGIYYSNKRMIEEHNLRDDVTYKMGENQFMALTHEEFVDLYLQKNLNIPMDKIQVNIPEVQLEGLTAVDWRNYSSVKDQGTCNSGYAFSVSNSIEAWYGIMKYQKIYPSTQQIVDCDFNSSGCYGGYNGYAMEYAFRVGLSTNQTYPYVDREQNCKQTRNGTYFISGYSFVGGSQQQLQQSLSKYPVSVGINADNWQFYSSGVFYNCSSNATTHYALAVGFDNESNWIVQNSWGSGWGEKGHIRLYQQNTCGILNYPWQIY</sequence>
<name>A0A8S1VI49_9CILI</name>
<dbReference type="SMART" id="SM00645">
    <property type="entry name" value="Pept_C1"/>
    <property type="match status" value="1"/>
</dbReference>
<dbReference type="GO" id="GO:0004197">
    <property type="term" value="F:cysteine-type endopeptidase activity"/>
    <property type="evidence" value="ECO:0007669"/>
    <property type="project" value="UniProtKB-EC"/>
</dbReference>
<comment type="caution">
    <text evidence="15">The sequence shown here is derived from an EMBL/GenBank/DDBJ whole genome shotgun (WGS) entry which is preliminary data.</text>
</comment>
<evidence type="ECO:0000256" key="10">
    <source>
        <dbReference type="ARBA" id="ARBA00038911"/>
    </source>
</evidence>
<protein>
    <recommendedName>
        <fullName evidence="10">cathepsin L</fullName>
        <ecNumber evidence="10">3.4.22.15</ecNumber>
    </recommendedName>
</protein>
<dbReference type="Proteomes" id="UP000689195">
    <property type="component" value="Unassembled WGS sequence"/>
</dbReference>
<feature type="signal peptide" evidence="12">
    <location>
        <begin position="1"/>
        <end position="17"/>
    </location>
</feature>
<dbReference type="FunFam" id="3.90.70.10:FF:000104">
    <property type="entry name" value="Cathepsin L 1"/>
    <property type="match status" value="1"/>
</dbReference>
<dbReference type="InterPro" id="IPR000668">
    <property type="entry name" value="Peptidase_C1A_C"/>
</dbReference>
<reference evidence="15" key="1">
    <citation type="submission" date="2021-01" db="EMBL/GenBank/DDBJ databases">
        <authorList>
            <consortium name="Genoscope - CEA"/>
            <person name="William W."/>
        </authorList>
    </citation>
    <scope>NUCLEOTIDE SEQUENCE</scope>
</reference>
<evidence type="ECO:0000256" key="4">
    <source>
        <dbReference type="ARBA" id="ARBA00022729"/>
    </source>
</evidence>
<comment type="subcellular location">
    <subcellularLocation>
        <location evidence="1">Secreted</location>
    </subcellularLocation>
</comment>
<evidence type="ECO:0000256" key="7">
    <source>
        <dbReference type="ARBA" id="ARBA00023145"/>
    </source>
</evidence>
<evidence type="ECO:0000259" key="13">
    <source>
        <dbReference type="SMART" id="SM00645"/>
    </source>
</evidence>
<keyword evidence="4 12" id="KW-0732">Signal</keyword>
<dbReference type="InterPro" id="IPR013201">
    <property type="entry name" value="Prot_inhib_I29"/>
</dbReference>
<dbReference type="Pfam" id="PF00112">
    <property type="entry name" value="Peptidase_C1"/>
    <property type="match status" value="1"/>
</dbReference>
<evidence type="ECO:0000256" key="5">
    <source>
        <dbReference type="ARBA" id="ARBA00022801"/>
    </source>
</evidence>
<feature type="chain" id="PRO_5035762957" description="cathepsin L" evidence="12">
    <location>
        <begin position="18"/>
        <end position="309"/>
    </location>
</feature>
<keyword evidence="6" id="KW-0788">Thiol protease</keyword>
<dbReference type="PANTHER" id="PTHR12411">
    <property type="entry name" value="CYSTEINE PROTEASE FAMILY C1-RELATED"/>
    <property type="match status" value="1"/>
</dbReference>
<dbReference type="CDD" id="cd02248">
    <property type="entry name" value="Peptidase_C1A"/>
    <property type="match status" value="1"/>
</dbReference>
<evidence type="ECO:0000256" key="12">
    <source>
        <dbReference type="SAM" id="SignalP"/>
    </source>
</evidence>
<evidence type="ECO:0000256" key="9">
    <source>
        <dbReference type="ARBA" id="ARBA00036319"/>
    </source>
</evidence>
<keyword evidence="3" id="KW-0645">Protease</keyword>
<gene>
    <name evidence="15" type="ORF">PPENT_87.1.T0640226</name>
</gene>
<organism evidence="15 16">
    <name type="scientific">Paramecium pentaurelia</name>
    <dbReference type="NCBI Taxonomy" id="43138"/>
    <lineage>
        <taxon>Eukaryota</taxon>
        <taxon>Sar</taxon>
        <taxon>Alveolata</taxon>
        <taxon>Ciliophora</taxon>
        <taxon>Intramacronucleata</taxon>
        <taxon>Oligohymenophorea</taxon>
        <taxon>Peniculida</taxon>
        <taxon>Parameciidae</taxon>
        <taxon>Paramecium</taxon>
    </lineage>
</organism>
<proteinExistence type="predicted"/>
<feature type="domain" description="Peptidase C1A papain C-terminal" evidence="13">
    <location>
        <begin position="112"/>
        <end position="309"/>
    </location>
</feature>
<dbReference type="Pfam" id="PF08246">
    <property type="entry name" value="Inhibitor_I29"/>
    <property type="match status" value="1"/>
</dbReference>
<keyword evidence="7" id="KW-0865">Zymogen</keyword>
<evidence type="ECO:0000313" key="15">
    <source>
        <dbReference type="EMBL" id="CAD8176213.1"/>
    </source>
</evidence>
<evidence type="ECO:0000256" key="11">
    <source>
        <dbReference type="ARBA" id="ARBA00053662"/>
    </source>
</evidence>
<comment type="catalytic activity">
    <reaction evidence="9">
        <text>Specificity close to that of papain. As compared to cathepsin B, cathepsin L exhibits higher activity toward protein substrates, but has little activity on Z-Arg-Arg-NHMec, and no peptidyl-dipeptidase activity.</text>
        <dbReference type="EC" id="3.4.22.15"/>
    </reaction>
</comment>
<feature type="domain" description="Cathepsin propeptide inhibitor" evidence="14">
    <location>
        <begin position="29"/>
        <end position="85"/>
    </location>
</feature>
<evidence type="ECO:0000313" key="16">
    <source>
        <dbReference type="Proteomes" id="UP000689195"/>
    </source>
</evidence>
<dbReference type="InterPro" id="IPR039417">
    <property type="entry name" value="Peptidase_C1A_papain-like"/>
</dbReference>
<evidence type="ECO:0000256" key="3">
    <source>
        <dbReference type="ARBA" id="ARBA00022670"/>
    </source>
</evidence>
<evidence type="ECO:0000256" key="2">
    <source>
        <dbReference type="ARBA" id="ARBA00022525"/>
    </source>
</evidence>
<dbReference type="GO" id="GO:0005576">
    <property type="term" value="C:extracellular region"/>
    <property type="evidence" value="ECO:0007669"/>
    <property type="project" value="UniProtKB-SubCell"/>
</dbReference>
<evidence type="ECO:0000259" key="14">
    <source>
        <dbReference type="SMART" id="SM00848"/>
    </source>
</evidence>
<evidence type="ECO:0000256" key="8">
    <source>
        <dbReference type="ARBA" id="ARBA00023157"/>
    </source>
</evidence>
<comment type="function">
    <text evidence="11">May be involved in extracellular digestion.</text>
</comment>
<dbReference type="OrthoDB" id="387093at2759"/>
<evidence type="ECO:0000256" key="1">
    <source>
        <dbReference type="ARBA" id="ARBA00004613"/>
    </source>
</evidence>
<dbReference type="EMBL" id="CAJJDO010000064">
    <property type="protein sequence ID" value="CAD8176213.1"/>
    <property type="molecule type" value="Genomic_DNA"/>
</dbReference>
<keyword evidence="5" id="KW-0378">Hydrolase</keyword>